<organism evidence="1 2">
    <name type="scientific">Xylella fastidiosa subsp. multiplex</name>
    <dbReference type="NCBI Taxonomy" id="644357"/>
    <lineage>
        <taxon>Bacteria</taxon>
        <taxon>Pseudomonadati</taxon>
        <taxon>Pseudomonadota</taxon>
        <taxon>Gammaproteobacteria</taxon>
        <taxon>Lysobacterales</taxon>
        <taxon>Lysobacteraceae</taxon>
        <taxon>Xylella</taxon>
    </lineage>
</organism>
<proteinExistence type="predicted"/>
<protein>
    <recommendedName>
        <fullName evidence="3">Lipoprotein</fullName>
    </recommendedName>
</protein>
<dbReference type="Proteomes" id="UP001220702">
    <property type="component" value="Unassembled WGS sequence"/>
</dbReference>
<evidence type="ECO:0000313" key="2">
    <source>
        <dbReference type="Proteomes" id="UP001220702"/>
    </source>
</evidence>
<comment type="caution">
    <text evidence="1">The sequence shown here is derived from an EMBL/GenBank/DDBJ whole genome shotgun (WGS) entry which is preliminary data.</text>
</comment>
<dbReference type="EMBL" id="JAJKGN010000002">
    <property type="protein sequence ID" value="MDC6409481.1"/>
    <property type="molecule type" value="Genomic_DNA"/>
</dbReference>
<dbReference type="AlphaFoldDB" id="A0AAW6HXG7"/>
<reference evidence="1" key="2">
    <citation type="journal article" date="2023" name="Commun. Biol.">
        <title>Suspicions of two bridgehead invasions of Xylella fastidiosa subsp. multiplex in France.</title>
        <authorList>
            <person name="Dupas E."/>
            <person name="Durand K."/>
            <person name="Rieux A."/>
            <person name="Briand M."/>
            <person name="Pruvost O."/>
            <person name="Cunty A."/>
            <person name="Denance N."/>
            <person name="Donnadieu C."/>
            <person name="Legendre B."/>
            <person name="Lopez-Roques C."/>
            <person name="Cesbron S."/>
            <person name="Ravigne V."/>
            <person name="Jacques M.A."/>
        </authorList>
    </citation>
    <scope>NUCLEOTIDE SEQUENCE</scope>
    <source>
        <strain evidence="1">CFBP8070</strain>
    </source>
</reference>
<name>A0AAW6HXG7_XYLFS</name>
<gene>
    <name evidence="1" type="ORF">LOK82_13030</name>
</gene>
<reference evidence="1" key="1">
    <citation type="submission" date="2021-11" db="EMBL/GenBank/DDBJ databases">
        <authorList>
            <person name="Denance N."/>
            <person name="Briand M."/>
            <person name="Dupas E."/>
            <person name="Durand K."/>
            <person name="Legendre B."/>
            <person name="Cunty A."/>
            <person name="Donnadieu C."/>
            <person name="Lopez Roques C."/>
            <person name="Cesbron S."/>
            <person name="Jacques M.A."/>
        </authorList>
    </citation>
    <scope>NUCLEOTIDE SEQUENCE</scope>
    <source>
        <strain evidence="1">CFBP8070</strain>
    </source>
</reference>
<accession>A0AAW6HXG7</accession>
<sequence>MSNAETIRFNILLISLVPVVGAGCLKQPDGGLLIVMMLRLFRDDNVCIAFFND</sequence>
<evidence type="ECO:0000313" key="1">
    <source>
        <dbReference type="EMBL" id="MDC6409481.1"/>
    </source>
</evidence>
<evidence type="ECO:0008006" key="3">
    <source>
        <dbReference type="Google" id="ProtNLM"/>
    </source>
</evidence>